<dbReference type="CDD" id="cd17934">
    <property type="entry name" value="DEXXQc_Upf1-like"/>
    <property type="match status" value="1"/>
</dbReference>
<dbReference type="PANTHER" id="PTHR10887">
    <property type="entry name" value="DNA2/NAM7 HELICASE FAMILY"/>
    <property type="match status" value="1"/>
</dbReference>
<dbReference type="Gene3D" id="3.40.50.300">
    <property type="entry name" value="P-loop containing nucleotide triphosphate hydrolases"/>
    <property type="match status" value="3"/>
</dbReference>
<organism evidence="3 4">
    <name type="scientific">Phytohabitans kaempferiae</name>
    <dbReference type="NCBI Taxonomy" id="1620943"/>
    <lineage>
        <taxon>Bacteria</taxon>
        <taxon>Bacillati</taxon>
        <taxon>Actinomycetota</taxon>
        <taxon>Actinomycetes</taxon>
        <taxon>Micromonosporales</taxon>
        <taxon>Micromonosporaceae</taxon>
    </lineage>
</organism>
<dbReference type="CDD" id="cd18808">
    <property type="entry name" value="SF1_C_Upf1"/>
    <property type="match status" value="1"/>
</dbReference>
<dbReference type="EMBL" id="JBHLUH010000002">
    <property type="protein sequence ID" value="MFC0526121.1"/>
    <property type="molecule type" value="Genomic_DNA"/>
</dbReference>
<keyword evidence="4" id="KW-1185">Reference proteome</keyword>
<keyword evidence="3" id="KW-0378">Hydrolase</keyword>
<keyword evidence="3" id="KW-0547">Nucleotide-binding</keyword>
<evidence type="ECO:0000259" key="2">
    <source>
        <dbReference type="Pfam" id="PF13087"/>
    </source>
</evidence>
<dbReference type="PANTHER" id="PTHR10887:SF495">
    <property type="entry name" value="HELICASE SENATAXIN ISOFORM X1-RELATED"/>
    <property type="match status" value="1"/>
</dbReference>
<dbReference type="SUPFAM" id="SSF52540">
    <property type="entry name" value="P-loop containing nucleoside triphosphate hydrolases"/>
    <property type="match status" value="1"/>
</dbReference>
<feature type="domain" description="DNA2/NAM7 helicase helicase" evidence="1">
    <location>
        <begin position="717"/>
        <end position="806"/>
    </location>
</feature>
<gene>
    <name evidence="3" type="ORF">ACFFIA_00375</name>
</gene>
<feature type="domain" description="DNA2/NAM7 helicase-like C-terminal" evidence="2">
    <location>
        <begin position="829"/>
        <end position="1051"/>
    </location>
</feature>
<dbReference type="Pfam" id="PF13087">
    <property type="entry name" value="AAA_12"/>
    <property type="match status" value="1"/>
</dbReference>
<dbReference type="RefSeq" id="WP_377243473.1">
    <property type="nucleotide sequence ID" value="NZ_JBHLUH010000002.1"/>
</dbReference>
<keyword evidence="3" id="KW-0347">Helicase</keyword>
<dbReference type="Proteomes" id="UP001589867">
    <property type="component" value="Unassembled WGS sequence"/>
</dbReference>
<dbReference type="GO" id="GO:0004386">
    <property type="term" value="F:helicase activity"/>
    <property type="evidence" value="ECO:0007669"/>
    <property type="project" value="UniProtKB-KW"/>
</dbReference>
<dbReference type="Pfam" id="PF13086">
    <property type="entry name" value="AAA_11"/>
    <property type="match status" value="2"/>
</dbReference>
<keyword evidence="3" id="KW-0067">ATP-binding</keyword>
<feature type="domain" description="DNA2/NAM7 helicase helicase" evidence="1">
    <location>
        <begin position="426"/>
        <end position="521"/>
    </location>
</feature>
<proteinExistence type="predicted"/>
<evidence type="ECO:0000259" key="1">
    <source>
        <dbReference type="Pfam" id="PF13086"/>
    </source>
</evidence>
<comment type="caution">
    <text evidence="3">The sequence shown here is derived from an EMBL/GenBank/DDBJ whole genome shotgun (WGS) entry which is preliminary data.</text>
</comment>
<protein>
    <submittedName>
        <fullName evidence="3">DEAD/DEAH box helicase</fullName>
        <ecNumber evidence="3">3.6.4.-</ecNumber>
    </submittedName>
</protein>
<dbReference type="EC" id="3.6.4.-" evidence="3"/>
<dbReference type="InterPro" id="IPR047187">
    <property type="entry name" value="SF1_C_Upf1"/>
</dbReference>
<evidence type="ECO:0000313" key="4">
    <source>
        <dbReference type="Proteomes" id="UP001589867"/>
    </source>
</evidence>
<dbReference type="InterPro" id="IPR045055">
    <property type="entry name" value="DNA2/NAM7-like"/>
</dbReference>
<reference evidence="3 4" key="1">
    <citation type="submission" date="2024-09" db="EMBL/GenBank/DDBJ databases">
        <authorList>
            <person name="Sun Q."/>
            <person name="Mori K."/>
        </authorList>
    </citation>
    <scope>NUCLEOTIDE SEQUENCE [LARGE SCALE GENOMIC DNA]</scope>
    <source>
        <strain evidence="3 4">TBRC 3947</strain>
    </source>
</reference>
<dbReference type="InterPro" id="IPR041679">
    <property type="entry name" value="DNA2/NAM7-like_C"/>
</dbReference>
<name>A0ABV6LUN4_9ACTN</name>
<accession>A0ABV6LUN4</accession>
<dbReference type="InterPro" id="IPR041677">
    <property type="entry name" value="DNA2/NAM7_AAA_11"/>
</dbReference>
<sequence>MKINNIPYGKAETITLRLLGGNVSSRQIKIGDEVSLRASRADGGVLLRAGTDAWRVDGAEPGDQDLLDTVVDTDLPRITWVSKVGQDGTIVVQVHRFAHTARWDREVVVGIDDDGLRSALRFLPSRRTLDQVGEWLSDQFLIAVPADPHRQPRLLASAGPSQVDSERGFQLHGQTVVANITHKDGRPLLRNVVRVSGRRSRPVALTLVHARIAFRDVTRAAQVREVHRDEFRDLMGSGEQYLNHWDEYSERERIQIVDRALSLGFAPYFRVDRLDSRTFRLHLEPEKGHAFLSRLSDDHTDLEASENAPDGLKDGRLKIDDQGDDAAFSGSVAAVNASACTVSLRVPRDRKFTPPPPTGDVYLSLVGDRVRLGRQLKARRLIETLSTPMPQLGLLLEGTPVRGADVPTRTIQPQELAAFAPYRGFTKKQEAAVRIALNTPDIALIQGPPGTGKTSVITAIQDCLVQLGKEQGTVGHSVLVSSFQHDAVEEVVRRTEVLGLPAVKIGSRDGRDTSEWVREWCERKANALRESLPPSGHLLRATRAVEALAVGYGRQPPPPERTADLVREVESLAGEYLPVALRARLANVRTDLTAAGRPEVAPDELEPLRRAIAAIRFDPVAFADDGPHIARKAHLRLRKRAGIAEEDLALLAEAAGFDGAGPPPFLDRLARLRDRLLDLLAPAKAPLGVTADEEVLDLFGAVVRSLRERLAVSPDGVAAALEQYLAELENDPEAVGEAITRFTAVIAATCQQSSSRAMAEQVSGNHIVFDTVIVDEAARANPLDLMIPLCLAARRVILVGDHRQLPHMLEPDIERELESSAHDEMLAALKQSMFERLFQYLRTAKTKNGQVEREITLDTQFRMHRVLGTFVSRAFYAEDTELGSGPNTDALHHGIQRYGEAVAVWADLSLRRHGPEVGGRSKSRPAEADWIAQELVRLSREAPAAHNFGVIAFYRAQVQAIWTSLEAVGLASRVEGRYQATGELADRLHIGTVDAFQGREFDIVLLSVTRSNSLAGGRPLANRQKYGHLMLTNRLCVAMSRQKRLLIAVGDGAMFDGANDDVGGLVMFRTLCDDRRYGRVLPV</sequence>
<evidence type="ECO:0000313" key="3">
    <source>
        <dbReference type="EMBL" id="MFC0526121.1"/>
    </source>
</evidence>
<dbReference type="InterPro" id="IPR027417">
    <property type="entry name" value="P-loop_NTPase"/>
</dbReference>
<dbReference type="GO" id="GO:0016787">
    <property type="term" value="F:hydrolase activity"/>
    <property type="evidence" value="ECO:0007669"/>
    <property type="project" value="UniProtKB-KW"/>
</dbReference>